<keyword evidence="3" id="KW-1185">Reference proteome</keyword>
<organism evidence="2 3">
    <name type="scientific">Ilyodon furcidens</name>
    <name type="common">goldbreast splitfin</name>
    <dbReference type="NCBI Taxonomy" id="33524"/>
    <lineage>
        <taxon>Eukaryota</taxon>
        <taxon>Metazoa</taxon>
        <taxon>Chordata</taxon>
        <taxon>Craniata</taxon>
        <taxon>Vertebrata</taxon>
        <taxon>Euteleostomi</taxon>
        <taxon>Actinopterygii</taxon>
        <taxon>Neopterygii</taxon>
        <taxon>Teleostei</taxon>
        <taxon>Neoteleostei</taxon>
        <taxon>Acanthomorphata</taxon>
        <taxon>Ovalentaria</taxon>
        <taxon>Atherinomorphae</taxon>
        <taxon>Cyprinodontiformes</taxon>
        <taxon>Goodeidae</taxon>
        <taxon>Ilyodon</taxon>
    </lineage>
</organism>
<dbReference type="Proteomes" id="UP001482620">
    <property type="component" value="Unassembled WGS sequence"/>
</dbReference>
<comment type="caution">
    <text evidence="2">The sequence shown here is derived from an EMBL/GenBank/DDBJ whole genome shotgun (WGS) entry which is preliminary data.</text>
</comment>
<evidence type="ECO:0000313" key="2">
    <source>
        <dbReference type="EMBL" id="MEQ2252587.1"/>
    </source>
</evidence>
<keyword evidence="1" id="KW-0472">Membrane</keyword>
<evidence type="ECO:0000256" key="1">
    <source>
        <dbReference type="SAM" id="Phobius"/>
    </source>
</evidence>
<feature type="transmembrane region" description="Helical" evidence="1">
    <location>
        <begin position="62"/>
        <end position="80"/>
    </location>
</feature>
<name>A0ABV0V5F9_9TELE</name>
<sequence length="137" mass="15992">MWLGIVLRKWAGTSLKKMLLQNLDVPFSINGAFTEVPVTHDAVVTNTPPYHHRCWLLPMMPWLLNFALITIQKALYLFVLEDKTLMMSKRNLKCGVVSTLFCFVSVHLRLALVQRSQQRFWVFFVTRLCMVEFNLSM</sequence>
<gene>
    <name evidence="2" type="ORF">ILYODFUR_023248</name>
</gene>
<dbReference type="EMBL" id="JAHRIQ010095324">
    <property type="protein sequence ID" value="MEQ2252587.1"/>
    <property type="molecule type" value="Genomic_DNA"/>
</dbReference>
<reference evidence="2 3" key="1">
    <citation type="submission" date="2021-06" db="EMBL/GenBank/DDBJ databases">
        <authorList>
            <person name="Palmer J.M."/>
        </authorList>
    </citation>
    <scope>NUCLEOTIDE SEQUENCE [LARGE SCALE GENOMIC DNA]</scope>
    <source>
        <strain evidence="3">if_2019</strain>
        <tissue evidence="2">Muscle</tissue>
    </source>
</reference>
<proteinExistence type="predicted"/>
<protein>
    <submittedName>
        <fullName evidence="2">Uncharacterized protein</fullName>
    </submittedName>
</protein>
<accession>A0ABV0V5F9</accession>
<keyword evidence="1" id="KW-1133">Transmembrane helix</keyword>
<evidence type="ECO:0000313" key="3">
    <source>
        <dbReference type="Proteomes" id="UP001482620"/>
    </source>
</evidence>
<keyword evidence="1" id="KW-0812">Transmembrane</keyword>